<dbReference type="InterPro" id="IPR043129">
    <property type="entry name" value="ATPase_NBD"/>
</dbReference>
<gene>
    <name evidence="2" type="ORF">ACFQDH_02945</name>
</gene>
<dbReference type="EMBL" id="JBHSWH010000001">
    <property type="protein sequence ID" value="MFC6704255.1"/>
    <property type="molecule type" value="Genomic_DNA"/>
</dbReference>
<dbReference type="Gene3D" id="3.30.420.40">
    <property type="match status" value="1"/>
</dbReference>
<dbReference type="CDD" id="cd24023">
    <property type="entry name" value="ASKHA_NBD_ParM_Alp7A-like"/>
    <property type="match status" value="1"/>
</dbReference>
<name>A0ABW2ABQ1_9MICO</name>
<proteinExistence type="predicted"/>
<evidence type="ECO:0000313" key="3">
    <source>
        <dbReference type="Proteomes" id="UP001596298"/>
    </source>
</evidence>
<reference evidence="3" key="1">
    <citation type="journal article" date="2019" name="Int. J. Syst. Evol. Microbiol.">
        <title>The Global Catalogue of Microorganisms (GCM) 10K type strain sequencing project: providing services to taxonomists for standard genome sequencing and annotation.</title>
        <authorList>
            <consortium name="The Broad Institute Genomics Platform"/>
            <consortium name="The Broad Institute Genome Sequencing Center for Infectious Disease"/>
            <person name="Wu L."/>
            <person name="Ma J."/>
        </authorList>
    </citation>
    <scope>NUCLEOTIDE SEQUENCE [LARGE SCALE GENOMIC DNA]</scope>
    <source>
        <strain evidence="3">CCUG 58127</strain>
    </source>
</reference>
<sequence>MAKHSPSSTKDAATTSSAGPADEMTLTGGIDVGNGYVKGVIRGDVSGEAVFDEIDLPSAVVSTSRSTPKVPLADSDVVAEISGAGPGDTDDFYNRLDCSLASPLVGHSDRRIFGRSALSVRGSKFTEFEVLGKRSKADQELSAVLVLGVFAAKALRDYVAAHGRLPNHELRVNVRAGLALPISEYVQRRHTFAAEFTGAQGSEKPIVHSVTIKNFSTPVTVRLRFIDVQVLAEGASAQFAITDKGEPLAQALLDDLRASDPDPLPEGVTAADLVSVRNTIGVDVGEGTVNFPVFTDGRFNAEAAITLEQGYGTALMNAMERMSESDKQLAFTSRKQLADFLQQRPSVLQRGRYSRAHSFVEDEARYLVAEIASRFADVVAQAGATTEVVYVYGGGSGPIKHLLRPALQQVAGDIPVLYLDARYSRHLNREGLYIAARHVEQFASREQGGERSARRRAKVSA</sequence>
<dbReference type="RefSeq" id="WP_382398315.1">
    <property type="nucleotide sequence ID" value="NZ_JBHSWH010000001.1"/>
</dbReference>
<feature type="compositionally biased region" description="Low complexity" evidence="1">
    <location>
        <begin position="1"/>
        <end position="18"/>
    </location>
</feature>
<evidence type="ECO:0000256" key="1">
    <source>
        <dbReference type="SAM" id="MobiDB-lite"/>
    </source>
</evidence>
<dbReference type="Proteomes" id="UP001596298">
    <property type="component" value="Unassembled WGS sequence"/>
</dbReference>
<keyword evidence="3" id="KW-1185">Reference proteome</keyword>
<organism evidence="2 3">
    <name type="scientific">Flexivirga alba</name>
    <dbReference type="NCBI Taxonomy" id="702742"/>
    <lineage>
        <taxon>Bacteria</taxon>
        <taxon>Bacillati</taxon>
        <taxon>Actinomycetota</taxon>
        <taxon>Actinomycetes</taxon>
        <taxon>Micrococcales</taxon>
        <taxon>Dermacoccaceae</taxon>
        <taxon>Flexivirga</taxon>
    </lineage>
</organism>
<comment type="caution">
    <text evidence="2">The sequence shown here is derived from an EMBL/GenBank/DDBJ whole genome shotgun (WGS) entry which is preliminary data.</text>
</comment>
<accession>A0ABW2ABQ1</accession>
<evidence type="ECO:0000313" key="2">
    <source>
        <dbReference type="EMBL" id="MFC6704255.1"/>
    </source>
</evidence>
<dbReference type="SUPFAM" id="SSF53067">
    <property type="entry name" value="Actin-like ATPase domain"/>
    <property type="match status" value="1"/>
</dbReference>
<evidence type="ECO:0008006" key="4">
    <source>
        <dbReference type="Google" id="ProtNLM"/>
    </source>
</evidence>
<protein>
    <recommendedName>
        <fullName evidence="4">ParM/StbA family protein</fullName>
    </recommendedName>
</protein>
<feature type="region of interest" description="Disordered" evidence="1">
    <location>
        <begin position="1"/>
        <end position="26"/>
    </location>
</feature>